<accession>A0A4V2Z356</accession>
<name>A0A4V2Z356_9BACT</name>
<dbReference type="RefSeq" id="WP_131961145.1">
    <property type="nucleotide sequence ID" value="NZ_SMFL01000012.1"/>
</dbReference>
<evidence type="ECO:0000313" key="1">
    <source>
        <dbReference type="EMBL" id="TDE11298.1"/>
    </source>
</evidence>
<sequence>MEKNRLPANGSVIRFMRTDENEWKEGEFDEQNQMFIEIYSTELVTHNSSDILKWEYLEDRE</sequence>
<dbReference type="AlphaFoldDB" id="A0A4V2Z356"/>
<keyword evidence="2" id="KW-1185">Reference proteome</keyword>
<reference evidence="1 2" key="1">
    <citation type="submission" date="2019-03" db="EMBL/GenBank/DDBJ databases">
        <title>Dyadobacter AR-3-6 sp. nov., isolated from arctic soil.</title>
        <authorList>
            <person name="Chaudhary D.K."/>
        </authorList>
    </citation>
    <scope>NUCLEOTIDE SEQUENCE [LARGE SCALE GENOMIC DNA]</scope>
    <source>
        <strain evidence="1 2">AR-3-6</strain>
    </source>
</reference>
<gene>
    <name evidence="1" type="ORF">E0F88_25640</name>
</gene>
<dbReference type="Proteomes" id="UP000294850">
    <property type="component" value="Unassembled WGS sequence"/>
</dbReference>
<protein>
    <submittedName>
        <fullName evidence="1">Uncharacterized protein</fullName>
    </submittedName>
</protein>
<evidence type="ECO:0000313" key="2">
    <source>
        <dbReference type="Proteomes" id="UP000294850"/>
    </source>
</evidence>
<organism evidence="1 2">
    <name type="scientific">Dyadobacter psychrotolerans</name>
    <dbReference type="NCBI Taxonomy" id="2541721"/>
    <lineage>
        <taxon>Bacteria</taxon>
        <taxon>Pseudomonadati</taxon>
        <taxon>Bacteroidota</taxon>
        <taxon>Cytophagia</taxon>
        <taxon>Cytophagales</taxon>
        <taxon>Spirosomataceae</taxon>
        <taxon>Dyadobacter</taxon>
    </lineage>
</organism>
<dbReference type="EMBL" id="SMFL01000012">
    <property type="protein sequence ID" value="TDE11298.1"/>
    <property type="molecule type" value="Genomic_DNA"/>
</dbReference>
<proteinExistence type="predicted"/>
<dbReference type="OrthoDB" id="964112at2"/>
<comment type="caution">
    <text evidence="1">The sequence shown here is derived from an EMBL/GenBank/DDBJ whole genome shotgun (WGS) entry which is preliminary data.</text>
</comment>